<name>A0A0H2MQ96_9PROT</name>
<keyword evidence="4" id="KW-0804">Transcription</keyword>
<dbReference type="SUPFAM" id="SSF53850">
    <property type="entry name" value="Periplasmic binding protein-like II"/>
    <property type="match status" value="1"/>
</dbReference>
<evidence type="ECO:0000256" key="3">
    <source>
        <dbReference type="ARBA" id="ARBA00023125"/>
    </source>
</evidence>
<feature type="domain" description="HTH lysR-type" evidence="5">
    <location>
        <begin position="6"/>
        <end position="63"/>
    </location>
</feature>
<dbReference type="GO" id="GO:0003700">
    <property type="term" value="F:DNA-binding transcription factor activity"/>
    <property type="evidence" value="ECO:0007669"/>
    <property type="project" value="InterPro"/>
</dbReference>
<dbReference type="InterPro" id="IPR036388">
    <property type="entry name" value="WH-like_DNA-bd_sf"/>
</dbReference>
<dbReference type="InterPro" id="IPR005119">
    <property type="entry name" value="LysR_subst-bd"/>
</dbReference>
<evidence type="ECO:0000259" key="5">
    <source>
        <dbReference type="PROSITE" id="PS50931"/>
    </source>
</evidence>
<dbReference type="Pfam" id="PF00126">
    <property type="entry name" value="HTH_1"/>
    <property type="match status" value="1"/>
</dbReference>
<dbReference type="Proteomes" id="UP000035444">
    <property type="component" value="Unassembled WGS sequence"/>
</dbReference>
<protein>
    <submittedName>
        <fullName evidence="6">LysR family transcriptional regulator</fullName>
    </submittedName>
</protein>
<dbReference type="PANTHER" id="PTHR30126">
    <property type="entry name" value="HTH-TYPE TRANSCRIPTIONAL REGULATOR"/>
    <property type="match status" value="1"/>
</dbReference>
<dbReference type="SUPFAM" id="SSF46785">
    <property type="entry name" value="Winged helix' DNA-binding domain"/>
    <property type="match status" value="1"/>
</dbReference>
<dbReference type="STRING" id="1489064.WH96_20735"/>
<dbReference type="InterPro" id="IPR036390">
    <property type="entry name" value="WH_DNA-bd_sf"/>
</dbReference>
<accession>A0A0H2MQ96</accession>
<dbReference type="RefSeq" id="WP_047766160.1">
    <property type="nucleotide sequence ID" value="NZ_LAQL01000035.1"/>
</dbReference>
<evidence type="ECO:0000256" key="1">
    <source>
        <dbReference type="ARBA" id="ARBA00009437"/>
    </source>
</evidence>
<comment type="caution">
    <text evidence="6">The sequence shown here is derived from an EMBL/GenBank/DDBJ whole genome shotgun (WGS) entry which is preliminary data.</text>
</comment>
<evidence type="ECO:0000256" key="4">
    <source>
        <dbReference type="ARBA" id="ARBA00023163"/>
    </source>
</evidence>
<proteinExistence type="inferred from homology"/>
<gene>
    <name evidence="6" type="ORF">WH96_20735</name>
</gene>
<dbReference type="InterPro" id="IPR000847">
    <property type="entry name" value="LysR_HTH_N"/>
</dbReference>
<evidence type="ECO:0000313" key="6">
    <source>
        <dbReference type="EMBL" id="KLN58870.1"/>
    </source>
</evidence>
<dbReference type="AlphaFoldDB" id="A0A0H2MQ96"/>
<dbReference type="Gene3D" id="3.40.190.10">
    <property type="entry name" value="Periplasmic binding protein-like II"/>
    <property type="match status" value="2"/>
</dbReference>
<evidence type="ECO:0000313" key="7">
    <source>
        <dbReference type="Proteomes" id="UP000035444"/>
    </source>
</evidence>
<dbReference type="Pfam" id="PF03466">
    <property type="entry name" value="LysR_substrate"/>
    <property type="match status" value="1"/>
</dbReference>
<sequence>MQRSDLSMKWLEVFQSIAITGSMQATAKETGLTISTVSHHLRSLEQQLGVLLLNHKCRPMTLTPAGNIFLTYIDQALLLIRKARTEVTLGNMPEARHLRLGFIEDFESKIGPELAVFLAESMPNCDFIHSTRFSHEILEMLHKRKLDIGLANRPSDTSIDLQEFPILRDPFVLAIPAHSSLSSDEYLSDNTGLPFLRYSQHHIIGKQIEAQLRRLKIVLPNRFEIESNQTLMAMIAAGAGWSITTPLCYFRASHFHNQIKLCQFPEKSFARYLSLFATHECSTSIIEIINVALCNMINKKIVQPAYDTMPWLRDSFQLL</sequence>
<comment type="similarity">
    <text evidence="1">Belongs to the LysR transcriptional regulatory family.</text>
</comment>
<dbReference type="PATRIC" id="fig|1489064.4.peg.2523"/>
<dbReference type="PANTHER" id="PTHR30126:SF39">
    <property type="entry name" value="HTH-TYPE TRANSCRIPTIONAL REGULATOR CYSL"/>
    <property type="match status" value="1"/>
</dbReference>
<dbReference type="CDD" id="cd05466">
    <property type="entry name" value="PBP2_LTTR_substrate"/>
    <property type="match status" value="1"/>
</dbReference>
<dbReference type="EMBL" id="LAQL01000035">
    <property type="protein sequence ID" value="KLN58870.1"/>
    <property type="molecule type" value="Genomic_DNA"/>
</dbReference>
<dbReference type="GO" id="GO:0000976">
    <property type="term" value="F:transcription cis-regulatory region binding"/>
    <property type="evidence" value="ECO:0007669"/>
    <property type="project" value="TreeGrafter"/>
</dbReference>
<dbReference type="PROSITE" id="PS50931">
    <property type="entry name" value="HTH_LYSR"/>
    <property type="match status" value="1"/>
</dbReference>
<keyword evidence="7" id="KW-1185">Reference proteome</keyword>
<keyword evidence="2" id="KW-0805">Transcription regulation</keyword>
<organism evidence="6 7">
    <name type="scientific">Kiloniella spongiae</name>
    <dbReference type="NCBI Taxonomy" id="1489064"/>
    <lineage>
        <taxon>Bacteria</taxon>
        <taxon>Pseudomonadati</taxon>
        <taxon>Pseudomonadota</taxon>
        <taxon>Alphaproteobacteria</taxon>
        <taxon>Rhodospirillales</taxon>
        <taxon>Kiloniellaceae</taxon>
        <taxon>Kiloniella</taxon>
    </lineage>
</organism>
<keyword evidence="3" id="KW-0238">DNA-binding</keyword>
<dbReference type="Gene3D" id="1.10.10.10">
    <property type="entry name" value="Winged helix-like DNA-binding domain superfamily/Winged helix DNA-binding domain"/>
    <property type="match status" value="1"/>
</dbReference>
<dbReference type="OrthoDB" id="7776850at2"/>
<reference evidence="6 7" key="1">
    <citation type="submission" date="2015-03" db="EMBL/GenBank/DDBJ databases">
        <title>Genome Sequence of Kiloniella spongiae MEBiC09566, isolated from a marine sponge.</title>
        <authorList>
            <person name="Shao Z."/>
            <person name="Wang L."/>
            <person name="Li X."/>
        </authorList>
    </citation>
    <scope>NUCLEOTIDE SEQUENCE [LARGE SCALE GENOMIC DNA]</scope>
    <source>
        <strain evidence="6 7">MEBiC09566</strain>
    </source>
</reference>
<evidence type="ECO:0000256" key="2">
    <source>
        <dbReference type="ARBA" id="ARBA00023015"/>
    </source>
</evidence>